<name>Q65RV3_MANSM</name>
<dbReference type="KEGG" id="msu:MS1700"/>
<dbReference type="Proteomes" id="UP000000607">
    <property type="component" value="Chromosome"/>
</dbReference>
<gene>
    <name evidence="1" type="ordered locus">MS1700</name>
</gene>
<dbReference type="EMBL" id="AE016827">
    <property type="protein sequence ID" value="AAU38307.1"/>
    <property type="molecule type" value="Genomic_DNA"/>
</dbReference>
<accession>Q65RV3</accession>
<keyword evidence="2" id="KW-1185">Reference proteome</keyword>
<organism evidence="1 2">
    <name type="scientific">Mannheimia succiniciproducens (strain KCTC 0769BP / MBEL55E)</name>
    <dbReference type="NCBI Taxonomy" id="221988"/>
    <lineage>
        <taxon>Bacteria</taxon>
        <taxon>Pseudomonadati</taxon>
        <taxon>Pseudomonadota</taxon>
        <taxon>Gammaproteobacteria</taxon>
        <taxon>Pasteurellales</taxon>
        <taxon>Pasteurellaceae</taxon>
        <taxon>Basfia</taxon>
    </lineage>
</organism>
<dbReference type="HOGENOM" id="CLU_3253736_0_0_6"/>
<reference evidence="1 2" key="1">
    <citation type="journal article" date="2004" name="Nat. Biotechnol.">
        <title>The genome sequence of the capnophilic rumen bacterium Mannheimia succiniciproducens.</title>
        <authorList>
            <person name="Hong S.H."/>
            <person name="Kim J.S."/>
            <person name="Lee S.Y."/>
            <person name="In Y.H."/>
            <person name="Choi S.S."/>
            <person name="Rih J.-K."/>
            <person name="Kim C.H."/>
            <person name="Jeong H."/>
            <person name="Hur C.G."/>
            <person name="Kim J.J."/>
        </authorList>
    </citation>
    <scope>NUCLEOTIDE SEQUENCE [LARGE SCALE GENOMIC DNA]</scope>
    <source>
        <strain evidence="2">KCTC 0769BP / MBEL55E</strain>
    </source>
</reference>
<proteinExistence type="predicted"/>
<evidence type="ECO:0000313" key="1">
    <source>
        <dbReference type="EMBL" id="AAU38307.1"/>
    </source>
</evidence>
<evidence type="ECO:0000313" key="2">
    <source>
        <dbReference type="Proteomes" id="UP000000607"/>
    </source>
</evidence>
<dbReference type="AlphaFoldDB" id="Q65RV3"/>
<sequence length="42" mass="5010">MLIYKPSLLKCGRFFENFFSSHKISKNFTALLILSLWKIFLN</sequence>
<protein>
    <submittedName>
        <fullName evidence="1">Uncharacterized protein</fullName>
    </submittedName>
</protein>